<feature type="domain" description="Peptidase M28" evidence="2">
    <location>
        <begin position="116"/>
        <end position="306"/>
    </location>
</feature>
<dbReference type="Pfam" id="PF04389">
    <property type="entry name" value="Peptidase_M28"/>
    <property type="match status" value="1"/>
</dbReference>
<dbReference type="GO" id="GO:0008235">
    <property type="term" value="F:metalloexopeptidase activity"/>
    <property type="evidence" value="ECO:0007669"/>
    <property type="project" value="InterPro"/>
</dbReference>
<dbReference type="EMBL" id="JABAIV010000004">
    <property type="protein sequence ID" value="NNG24058.1"/>
    <property type="molecule type" value="Genomic_DNA"/>
</dbReference>
<dbReference type="GO" id="GO:0006508">
    <property type="term" value="P:proteolysis"/>
    <property type="evidence" value="ECO:0007669"/>
    <property type="project" value="InterPro"/>
</dbReference>
<dbReference type="Proteomes" id="UP000533905">
    <property type="component" value="Unassembled WGS sequence"/>
</dbReference>
<feature type="transmembrane region" description="Helical" evidence="1">
    <location>
        <begin position="461"/>
        <end position="479"/>
    </location>
</feature>
<name>A0A7Y2P0D2_9BURK</name>
<keyword evidence="4" id="KW-1185">Reference proteome</keyword>
<proteinExistence type="predicted"/>
<dbReference type="Gene3D" id="3.40.630.10">
    <property type="entry name" value="Zn peptidases"/>
    <property type="match status" value="1"/>
</dbReference>
<gene>
    <name evidence="3" type="ORF">HGB41_13750</name>
</gene>
<evidence type="ECO:0000256" key="1">
    <source>
        <dbReference type="SAM" id="Phobius"/>
    </source>
</evidence>
<keyword evidence="1" id="KW-1133">Transmembrane helix</keyword>
<protein>
    <submittedName>
        <fullName evidence="3">M28 family peptidase</fullName>
    </submittedName>
</protein>
<organism evidence="3 4">
    <name type="scientific">Telluria aromaticivorans</name>
    <dbReference type="NCBI Taxonomy" id="2725995"/>
    <lineage>
        <taxon>Bacteria</taxon>
        <taxon>Pseudomonadati</taxon>
        <taxon>Pseudomonadota</taxon>
        <taxon>Betaproteobacteria</taxon>
        <taxon>Burkholderiales</taxon>
        <taxon>Oxalobacteraceae</taxon>
        <taxon>Telluria group</taxon>
        <taxon>Telluria</taxon>
    </lineage>
</organism>
<dbReference type="AlphaFoldDB" id="A0A7Y2P0D2"/>
<evidence type="ECO:0000259" key="2">
    <source>
        <dbReference type="Pfam" id="PF04389"/>
    </source>
</evidence>
<dbReference type="InterPro" id="IPR045175">
    <property type="entry name" value="M28_fam"/>
</dbReference>
<keyword evidence="1" id="KW-0472">Membrane</keyword>
<dbReference type="SUPFAM" id="SSF53187">
    <property type="entry name" value="Zn-dependent exopeptidases"/>
    <property type="match status" value="1"/>
</dbReference>
<feature type="transmembrane region" description="Helical" evidence="1">
    <location>
        <begin position="517"/>
        <end position="537"/>
    </location>
</feature>
<feature type="transmembrane region" description="Helical" evidence="1">
    <location>
        <begin position="486"/>
        <end position="505"/>
    </location>
</feature>
<feature type="transmembrane region" description="Helical" evidence="1">
    <location>
        <begin position="434"/>
        <end position="455"/>
    </location>
</feature>
<feature type="transmembrane region" description="Helical" evidence="1">
    <location>
        <begin position="341"/>
        <end position="358"/>
    </location>
</feature>
<evidence type="ECO:0000313" key="3">
    <source>
        <dbReference type="EMBL" id="NNG24058.1"/>
    </source>
</evidence>
<accession>A0A7Y2P0D2</accession>
<dbReference type="PANTHER" id="PTHR12147">
    <property type="entry name" value="METALLOPEPTIDASE M28 FAMILY MEMBER"/>
    <property type="match status" value="1"/>
</dbReference>
<keyword evidence="1" id="KW-0812">Transmembrane</keyword>
<reference evidence="3 4" key="1">
    <citation type="submission" date="2020-04" db="EMBL/GenBank/DDBJ databases">
        <title>Massilia sp. nov., a cold adapted bacteria isolated from Arctic soil.</title>
        <authorList>
            <person name="Son J."/>
            <person name="Ka J.-O."/>
        </authorList>
    </citation>
    <scope>NUCLEOTIDE SEQUENCE [LARGE SCALE GENOMIC DNA]</scope>
    <source>
        <strain evidence="3 4">ML15P13</strain>
    </source>
</reference>
<feature type="transmembrane region" description="Helical" evidence="1">
    <location>
        <begin position="409"/>
        <end position="427"/>
    </location>
</feature>
<comment type="caution">
    <text evidence="3">The sequence shown here is derived from an EMBL/GenBank/DDBJ whole genome shotgun (WGS) entry which is preliminary data.</text>
</comment>
<dbReference type="RefSeq" id="WP_171085282.1">
    <property type="nucleotide sequence ID" value="NZ_JABAIV010000004.1"/>
</dbReference>
<evidence type="ECO:0000313" key="4">
    <source>
        <dbReference type="Proteomes" id="UP000533905"/>
    </source>
</evidence>
<dbReference type="PANTHER" id="PTHR12147:SF26">
    <property type="entry name" value="PEPTIDASE M28 DOMAIN-CONTAINING PROTEIN"/>
    <property type="match status" value="1"/>
</dbReference>
<feature type="transmembrane region" description="Helical" evidence="1">
    <location>
        <begin position="542"/>
        <end position="559"/>
    </location>
</feature>
<feature type="transmembrane region" description="Helical" evidence="1">
    <location>
        <begin position="370"/>
        <end position="389"/>
    </location>
</feature>
<sequence>MLTAGSLRAPPRALGLAALAAACLTLGALAWLAIAPATTLPAPAGAPQLERMLRHVAVLASEPRPIATGANARARDYIVGQLRGMGLAPLVQKTTVQKSVIQYWGGRHVTLGVVHNILVRIPGNAPGSMQRPALLLAAHYDTGKTTLGAARSGAQVAALLETARVLSSSPARANDIVLLFADGESVGALGAKGFAEQHPWARQVGLALRFDSAGSSGPPVLVDAAGAGSAVLRGVSTAVPGVEGSSMVAGLARLLPDPLRIGPLAGIDAPALLFANTGKRFDAERVLDTPQRLDPAMLGQLGDTMLRLARHFGDASLGRGVHYAHSYFTLPLVGSVRHSAFLSWGLAVLSCVLLVRGYRRALAESDTTVAPLVQGFFGIALILLAARMGLWERREEVIALTQAASHEPVLVFAIMSGCLFVGALYVLRWLAGGVPVFLGAMAWITAVLVGVLLAAPEVAYLLAWPLVAALGAFTALQAAPGSMARLAIVAAGLIPALVLFMPALLDAWTELAPQGLYVPALVVAILMLCFASVLLLVPVGRVAGPALVLVFAGCAALPAPERGASPAPQERVMVEPDRLVYFKDMNSWRAYWLLPPQPLDGWSKSLFPGLAQPVIHVDVFGWHSPRQWYAIAPREDRIAFPEAFLLKNPALASTNAKQTTRQLEFTLRSKNRAPHIELWAAGTKPLRSTVNGRVLTSSEGGWSMSLYGMEDGLLRFTVDAKAEDLLAIVVEERMPGLPTHLLPPGAPPRMPGTGMTISSDVLRFY</sequence>
<dbReference type="InterPro" id="IPR007484">
    <property type="entry name" value="Peptidase_M28"/>
</dbReference>